<dbReference type="EMBL" id="JAAALK010000082">
    <property type="protein sequence ID" value="KAG8087911.1"/>
    <property type="molecule type" value="Genomic_DNA"/>
</dbReference>
<organism evidence="2 3">
    <name type="scientific">Zizania palustris</name>
    <name type="common">Northern wild rice</name>
    <dbReference type="NCBI Taxonomy" id="103762"/>
    <lineage>
        <taxon>Eukaryota</taxon>
        <taxon>Viridiplantae</taxon>
        <taxon>Streptophyta</taxon>
        <taxon>Embryophyta</taxon>
        <taxon>Tracheophyta</taxon>
        <taxon>Spermatophyta</taxon>
        <taxon>Magnoliopsida</taxon>
        <taxon>Liliopsida</taxon>
        <taxon>Poales</taxon>
        <taxon>Poaceae</taxon>
        <taxon>BOP clade</taxon>
        <taxon>Oryzoideae</taxon>
        <taxon>Oryzeae</taxon>
        <taxon>Zizaniinae</taxon>
        <taxon>Zizania</taxon>
    </lineage>
</organism>
<protein>
    <submittedName>
        <fullName evidence="2">Uncharacterized protein</fullName>
    </submittedName>
</protein>
<evidence type="ECO:0000313" key="2">
    <source>
        <dbReference type="EMBL" id="KAG8087911.1"/>
    </source>
</evidence>
<name>A0A8J6BMB4_ZIZPA</name>
<proteinExistence type="predicted"/>
<feature type="compositionally biased region" description="Polar residues" evidence="1">
    <location>
        <begin position="93"/>
        <end position="104"/>
    </location>
</feature>
<feature type="region of interest" description="Disordered" evidence="1">
    <location>
        <begin position="74"/>
        <end position="104"/>
    </location>
</feature>
<gene>
    <name evidence="2" type="ORF">GUJ93_ZPchr0010g7824</name>
</gene>
<reference evidence="2" key="2">
    <citation type="submission" date="2021-02" db="EMBL/GenBank/DDBJ databases">
        <authorList>
            <person name="Kimball J.A."/>
            <person name="Haas M.W."/>
            <person name="Macchietto M."/>
            <person name="Kono T."/>
            <person name="Duquette J."/>
            <person name="Shao M."/>
        </authorList>
    </citation>
    <scope>NUCLEOTIDE SEQUENCE</scope>
    <source>
        <tissue evidence="2">Fresh leaf tissue</tissue>
    </source>
</reference>
<evidence type="ECO:0000256" key="1">
    <source>
        <dbReference type="SAM" id="MobiDB-lite"/>
    </source>
</evidence>
<dbReference type="AlphaFoldDB" id="A0A8J6BMB4"/>
<comment type="caution">
    <text evidence="2">The sequence shown here is derived from an EMBL/GenBank/DDBJ whole genome shotgun (WGS) entry which is preliminary data.</text>
</comment>
<evidence type="ECO:0000313" key="3">
    <source>
        <dbReference type="Proteomes" id="UP000729402"/>
    </source>
</evidence>
<reference evidence="2" key="1">
    <citation type="journal article" date="2021" name="bioRxiv">
        <title>Whole Genome Assembly and Annotation of Northern Wild Rice, Zizania palustris L., Supports a Whole Genome Duplication in the Zizania Genus.</title>
        <authorList>
            <person name="Haas M."/>
            <person name="Kono T."/>
            <person name="Macchietto M."/>
            <person name="Millas R."/>
            <person name="McGilp L."/>
            <person name="Shao M."/>
            <person name="Duquette J."/>
            <person name="Hirsch C.N."/>
            <person name="Kimball J."/>
        </authorList>
    </citation>
    <scope>NUCLEOTIDE SEQUENCE</scope>
    <source>
        <tissue evidence="2">Fresh leaf tissue</tissue>
    </source>
</reference>
<dbReference type="Proteomes" id="UP000729402">
    <property type="component" value="Unassembled WGS sequence"/>
</dbReference>
<sequence length="104" mass="11177">MYICDSSGVCAKLSCLVRSCAPCVQLCDALSWPLGYAKKCYSSGRHADVDGGQVRPESGVDHFEERALQGLHLEVGREGEVPEQDAGVASTRPRPTSFTNSPSF</sequence>
<keyword evidence="3" id="KW-1185">Reference proteome</keyword>
<accession>A0A8J6BMB4</accession>